<sequence length="114" mass="12607">MNKILLILVAITFLITGCDELDSVLNENAAATESIAADKEVVTIDRVVDGDTIIVEFENGEKERVRLLLIDTPESVHPEKEPQLGLSNKVCKFKLTQDILKPYLLDFHGEVVGS</sequence>
<keyword evidence="2" id="KW-1185">Reference proteome</keyword>
<gene>
    <name evidence="1" type="ORF">ACFSBH_12350</name>
</gene>
<dbReference type="Proteomes" id="UP001597221">
    <property type="component" value="Unassembled WGS sequence"/>
</dbReference>
<protein>
    <submittedName>
        <fullName evidence="1">Thermonuclease family protein</fullName>
    </submittedName>
</protein>
<dbReference type="InterPro" id="IPR035437">
    <property type="entry name" value="SNase_OB-fold_sf"/>
</dbReference>
<organism evidence="1 2">
    <name type="scientific">Oceanobacillus luteolus</name>
    <dbReference type="NCBI Taxonomy" id="1274358"/>
    <lineage>
        <taxon>Bacteria</taxon>
        <taxon>Bacillati</taxon>
        <taxon>Bacillota</taxon>
        <taxon>Bacilli</taxon>
        <taxon>Bacillales</taxon>
        <taxon>Bacillaceae</taxon>
        <taxon>Oceanobacillus</taxon>
    </lineage>
</organism>
<dbReference type="PROSITE" id="PS51257">
    <property type="entry name" value="PROKAR_LIPOPROTEIN"/>
    <property type="match status" value="1"/>
</dbReference>
<evidence type="ECO:0000313" key="1">
    <source>
        <dbReference type="EMBL" id="MFD1608437.1"/>
    </source>
</evidence>
<dbReference type="InterPro" id="IPR002071">
    <property type="entry name" value="Thermonucl_AS"/>
</dbReference>
<comment type="caution">
    <text evidence="1">The sequence shown here is derived from an EMBL/GenBank/DDBJ whole genome shotgun (WGS) entry which is preliminary data.</text>
</comment>
<reference evidence="2" key="1">
    <citation type="journal article" date="2019" name="Int. J. Syst. Evol. Microbiol.">
        <title>The Global Catalogue of Microorganisms (GCM) 10K type strain sequencing project: providing services to taxonomists for standard genome sequencing and annotation.</title>
        <authorList>
            <consortium name="The Broad Institute Genomics Platform"/>
            <consortium name="The Broad Institute Genome Sequencing Center for Infectious Disease"/>
            <person name="Wu L."/>
            <person name="Ma J."/>
        </authorList>
    </citation>
    <scope>NUCLEOTIDE SEQUENCE [LARGE SCALE GENOMIC DNA]</scope>
    <source>
        <strain evidence="2">CGMCC 1.12376</strain>
    </source>
</reference>
<dbReference type="PROSITE" id="PS01123">
    <property type="entry name" value="TNASE_1"/>
    <property type="match status" value="1"/>
</dbReference>
<name>A0ABW4HTH4_9BACI</name>
<dbReference type="EMBL" id="JBHUDE010000087">
    <property type="protein sequence ID" value="MFD1608437.1"/>
    <property type="molecule type" value="Genomic_DNA"/>
</dbReference>
<dbReference type="SUPFAM" id="SSF50199">
    <property type="entry name" value="Staphylococcal nuclease"/>
    <property type="match status" value="1"/>
</dbReference>
<proteinExistence type="predicted"/>
<evidence type="ECO:0000313" key="2">
    <source>
        <dbReference type="Proteomes" id="UP001597221"/>
    </source>
</evidence>
<accession>A0ABW4HTH4</accession>
<dbReference type="RefSeq" id="WP_251517978.1">
    <property type="nucleotide sequence ID" value="NZ_JAMBON010000095.1"/>
</dbReference>
<dbReference type="Gene3D" id="2.40.50.90">
    <property type="match status" value="1"/>
</dbReference>